<proteinExistence type="inferred from homology"/>
<accession>A0A5C6TEL2</accession>
<evidence type="ECO:0000313" key="3">
    <source>
        <dbReference type="EMBL" id="TXC09009.1"/>
    </source>
</evidence>
<dbReference type="InterPro" id="IPR029063">
    <property type="entry name" value="SAM-dependent_MTases_sf"/>
</dbReference>
<dbReference type="CDD" id="cd02440">
    <property type="entry name" value="AdoMet_MTases"/>
    <property type="match status" value="1"/>
</dbReference>
<name>A0A5C6TEL2_FUSOC</name>
<dbReference type="Proteomes" id="UP000321331">
    <property type="component" value="Unassembled WGS sequence"/>
</dbReference>
<dbReference type="AlphaFoldDB" id="A0A5C6TEL2"/>
<protein>
    <submittedName>
        <fullName evidence="3">Uncharacterized protein</fullName>
    </submittedName>
</protein>
<reference evidence="3 4" key="1">
    <citation type="submission" date="2019-07" db="EMBL/GenBank/DDBJ databases">
        <title>The First High-Quality Draft Genome Sequence of the Causal Agent of the Current Panama Disease Epidemic.</title>
        <authorList>
            <person name="Warmington R.J."/>
            <person name="Kay W."/>
            <person name="Jeffries A."/>
            <person name="Bebber D."/>
            <person name="Moore K."/>
            <person name="Studholme D.J."/>
        </authorList>
    </citation>
    <scope>NUCLEOTIDE SEQUENCE [LARGE SCALE GENOMIC DNA]</scope>
    <source>
        <strain evidence="3 4">TR4</strain>
    </source>
</reference>
<dbReference type="PANTHER" id="PTHR43591">
    <property type="entry name" value="METHYLTRANSFERASE"/>
    <property type="match status" value="1"/>
</dbReference>
<organism evidence="3 4">
    <name type="scientific">Fusarium oxysporum f. sp. cubense</name>
    <dbReference type="NCBI Taxonomy" id="61366"/>
    <lineage>
        <taxon>Eukaryota</taxon>
        <taxon>Fungi</taxon>
        <taxon>Dikarya</taxon>
        <taxon>Ascomycota</taxon>
        <taxon>Pezizomycotina</taxon>
        <taxon>Sordariomycetes</taxon>
        <taxon>Hypocreomycetidae</taxon>
        <taxon>Hypocreales</taxon>
        <taxon>Nectriaceae</taxon>
        <taxon>Fusarium</taxon>
        <taxon>Fusarium oxysporum species complex</taxon>
    </lineage>
</organism>
<dbReference type="Pfam" id="PF13489">
    <property type="entry name" value="Methyltransf_23"/>
    <property type="match status" value="1"/>
</dbReference>
<dbReference type="EMBL" id="VMNF01000004">
    <property type="protein sequence ID" value="TXC09009.1"/>
    <property type="molecule type" value="Genomic_DNA"/>
</dbReference>
<comment type="similarity">
    <text evidence="1">Belongs to the methyltransferase superfamily. LaeA methyltransferase family.</text>
</comment>
<dbReference type="GO" id="GO:0008168">
    <property type="term" value="F:methyltransferase activity"/>
    <property type="evidence" value="ECO:0007669"/>
    <property type="project" value="TreeGrafter"/>
</dbReference>
<evidence type="ECO:0000313" key="4">
    <source>
        <dbReference type="Proteomes" id="UP000321331"/>
    </source>
</evidence>
<comment type="caution">
    <text evidence="3">The sequence shown here is derived from an EMBL/GenBank/DDBJ whole genome shotgun (WGS) entry which is preliminary data.</text>
</comment>
<sequence>MAANDDGPIVAPDEDVQDDRDSSIGDDATSSTASLNSSILDFRHENGRTYHAYKDGKYHLPNDERENDRLDLQHNLFLLTFDNKLGLSPPNLPDSKVKRVLDLGTGTGIWAIDFGDDHPEAELASVPPNVRFLIDDIHEQWDFSKPFDYIHSRMMNFSIPNWPEYLNKIYQNLAPGGYVEIQEIDVMMKSDDGTLGDDSAIMKWSNLLNEASVKLQQAYKKIDEFKDMMAEAGFTEIVDMRFKWPTNHWPKDKKYKELGVWNNQNIAIALDSLTIAPFTRAHGWSVEEVHIFLSSVRKDLNNPKIHGYWPIYVLIAANLDFFKRALDASHSLASAIQSWLFLGLASEALGRNIRYEEFAGADLDGPHPSIDLRIPEWYWRELKARWDELDDSLTAAEFEAKRTQLKKIYESAQIVVIYIDLLANSLDDNKLTEILLSIHMLLYLVAYVLDSNTLKVTQTTTSSASTKLLKRRMVKNGWCEKRLNFLDASLMFYPAFYFLSSLKPPRINAEDHSSCSSDRCLATSKLSKPLHRTDGCLCEDVVVPVDRVYTIVASGGIPLVRITRSPLGKNELEVVPYTPSKRWRL</sequence>
<feature type="region of interest" description="Disordered" evidence="2">
    <location>
        <begin position="1"/>
        <end position="32"/>
    </location>
</feature>
<dbReference type="Gene3D" id="3.40.50.150">
    <property type="entry name" value="Vaccinia Virus protein VP39"/>
    <property type="match status" value="1"/>
</dbReference>
<evidence type="ECO:0000256" key="2">
    <source>
        <dbReference type="SAM" id="MobiDB-lite"/>
    </source>
</evidence>
<evidence type="ECO:0000256" key="1">
    <source>
        <dbReference type="ARBA" id="ARBA00038158"/>
    </source>
</evidence>
<dbReference type="SUPFAM" id="SSF53335">
    <property type="entry name" value="S-adenosyl-L-methionine-dependent methyltransferases"/>
    <property type="match status" value="1"/>
</dbReference>
<dbReference type="PANTHER" id="PTHR43591:SF24">
    <property type="entry name" value="2-METHOXY-6-POLYPRENYL-1,4-BENZOQUINOL METHYLASE, MITOCHONDRIAL"/>
    <property type="match status" value="1"/>
</dbReference>
<gene>
    <name evidence="3" type="ORF">FocTR4_00004383</name>
</gene>